<feature type="transmembrane region" description="Helical" evidence="5">
    <location>
        <begin position="36"/>
        <end position="56"/>
    </location>
</feature>
<feature type="transmembrane region" description="Helical" evidence="5">
    <location>
        <begin position="384"/>
        <end position="406"/>
    </location>
</feature>
<dbReference type="PANTHER" id="PTHR23501">
    <property type="entry name" value="MAJOR FACILITATOR SUPERFAMILY"/>
    <property type="match status" value="1"/>
</dbReference>
<evidence type="ECO:0000256" key="5">
    <source>
        <dbReference type="SAM" id="Phobius"/>
    </source>
</evidence>
<feature type="transmembrane region" description="Helical" evidence="5">
    <location>
        <begin position="602"/>
        <end position="621"/>
    </location>
</feature>
<evidence type="ECO:0000256" key="2">
    <source>
        <dbReference type="ARBA" id="ARBA00022692"/>
    </source>
</evidence>
<sequence>MFVLLFWSVSLCFYCAFGLLLLRSFPCIVEYVSFEVVVLVYLLAFWAVSCIPTFWTKQTVVAEMEKDGEQKSVENQEIQTLEKGIDVTDTEHAPDSEHRVGHQADDNIHVSISWRTWLVVFISCFAVMAQVFVVVGASNVIAFIVRDLGQPALVGWIIQGPLLVQATLSPIIGRISDTVDRKYLASIPPIIAFVGAVVSAKANTMPTLIGGGILIGFTLATISIVQAIPSEVLPMKYRPLANGFAFVAGSLGGLIGVLGGGGLTNASLNGWRGIYWVQAAFHLATSIGLLAFYWPKRPEGREKLPLGAMLWSFDPIGSFLFISSATFLLLGLDWAGGTYKWHDAHVAATLGVGGGLLLMFALYEWKGRNDGLVPHVYFKGSPNFALSVFAFAVEGWIFFSAVNSVTTQIVLNLGFESSAWRISVRQLSFNLVNIFASIPIVWYSTKFKDMKVPLLITFLCFLVVSICYATITPSMNHAQIGYNVISGFGQAGPLTLLVALVQFTAPHAYLANATGLAFSARAIGGAFGSAVVNVIINNKLASTYATKVSGAALAAGLPTTSVGPLLIGFSSGNFTAIPGLTPAVLGAAVDASHNAYAAAYRLAWASIIPFVVLAMVAVACLKGVKDLMTEHVDATVEHVHVVESKA</sequence>
<protein>
    <submittedName>
        <fullName evidence="7">MFS general substrate transporter</fullName>
    </submittedName>
</protein>
<proteinExistence type="predicted"/>
<dbReference type="CDD" id="cd06179">
    <property type="entry name" value="MFS_TRI12_like"/>
    <property type="match status" value="1"/>
</dbReference>
<gene>
    <name evidence="7" type="ORF">LY89DRAFT_686944</name>
</gene>
<evidence type="ECO:0000256" key="1">
    <source>
        <dbReference type="ARBA" id="ARBA00004141"/>
    </source>
</evidence>
<dbReference type="InterPro" id="IPR020846">
    <property type="entry name" value="MFS_dom"/>
</dbReference>
<feature type="transmembrane region" description="Helical" evidence="5">
    <location>
        <begin position="240"/>
        <end position="261"/>
    </location>
</feature>
<feature type="domain" description="Major facilitator superfamily (MFS) profile" evidence="6">
    <location>
        <begin position="116"/>
        <end position="575"/>
    </location>
</feature>
<feature type="transmembrane region" description="Helical" evidence="5">
    <location>
        <begin position="426"/>
        <end position="445"/>
    </location>
</feature>
<evidence type="ECO:0000313" key="7">
    <source>
        <dbReference type="EMBL" id="KUJ14479.1"/>
    </source>
</evidence>
<dbReference type="EMBL" id="KQ947420">
    <property type="protein sequence ID" value="KUJ14479.1"/>
    <property type="molecule type" value="Genomic_DNA"/>
</dbReference>
<dbReference type="SUPFAM" id="SSF103473">
    <property type="entry name" value="MFS general substrate transporter"/>
    <property type="match status" value="1"/>
</dbReference>
<dbReference type="KEGG" id="psco:LY89DRAFT_686944"/>
<dbReference type="InterPro" id="IPR011701">
    <property type="entry name" value="MFS"/>
</dbReference>
<keyword evidence="2 5" id="KW-0812">Transmembrane</keyword>
<feature type="transmembrane region" description="Helical" evidence="5">
    <location>
        <begin position="518"/>
        <end position="536"/>
    </location>
</feature>
<dbReference type="GO" id="GO:0005886">
    <property type="term" value="C:plasma membrane"/>
    <property type="evidence" value="ECO:0007669"/>
    <property type="project" value="TreeGrafter"/>
</dbReference>
<dbReference type="Proteomes" id="UP000070700">
    <property type="component" value="Unassembled WGS sequence"/>
</dbReference>
<dbReference type="PANTHER" id="PTHR23501:SF195">
    <property type="entry name" value="PEP5"/>
    <property type="match status" value="1"/>
</dbReference>
<feature type="transmembrane region" description="Helical" evidence="5">
    <location>
        <begin position="117"/>
        <end position="145"/>
    </location>
</feature>
<dbReference type="InParanoid" id="A0A194X377"/>
<dbReference type="GeneID" id="28825123"/>
<feature type="transmembrane region" description="Helical" evidence="5">
    <location>
        <begin position="344"/>
        <end position="363"/>
    </location>
</feature>
<dbReference type="Pfam" id="PF07690">
    <property type="entry name" value="MFS_1"/>
    <property type="match status" value="1"/>
</dbReference>
<reference evidence="7 8" key="1">
    <citation type="submission" date="2015-10" db="EMBL/GenBank/DDBJ databases">
        <title>Full genome of DAOMC 229536 Phialocephala scopiformis, a fungal endophyte of spruce producing the potent anti-insectan compound rugulosin.</title>
        <authorList>
            <consortium name="DOE Joint Genome Institute"/>
            <person name="Walker A.K."/>
            <person name="Frasz S.L."/>
            <person name="Seifert K.A."/>
            <person name="Miller J.D."/>
            <person name="Mondo S.J."/>
            <person name="Labutti K."/>
            <person name="Lipzen A."/>
            <person name="Dockter R."/>
            <person name="Kennedy M."/>
            <person name="Grigoriev I.V."/>
            <person name="Spatafora J.W."/>
        </authorList>
    </citation>
    <scope>NUCLEOTIDE SEQUENCE [LARGE SCALE GENOMIC DNA]</scope>
    <source>
        <strain evidence="7 8">CBS 120377</strain>
    </source>
</reference>
<accession>A0A194X377</accession>
<keyword evidence="3 5" id="KW-1133">Transmembrane helix</keyword>
<dbReference type="GO" id="GO:0022857">
    <property type="term" value="F:transmembrane transporter activity"/>
    <property type="evidence" value="ECO:0007669"/>
    <property type="project" value="InterPro"/>
</dbReference>
<feature type="transmembrane region" description="Helical" evidence="5">
    <location>
        <begin position="491"/>
        <end position="511"/>
    </location>
</feature>
<dbReference type="RefSeq" id="XP_018068834.1">
    <property type="nucleotide sequence ID" value="XM_018215397.1"/>
</dbReference>
<organism evidence="7 8">
    <name type="scientific">Mollisia scopiformis</name>
    <name type="common">Conifer needle endophyte fungus</name>
    <name type="synonym">Phialocephala scopiformis</name>
    <dbReference type="NCBI Taxonomy" id="149040"/>
    <lineage>
        <taxon>Eukaryota</taxon>
        <taxon>Fungi</taxon>
        <taxon>Dikarya</taxon>
        <taxon>Ascomycota</taxon>
        <taxon>Pezizomycotina</taxon>
        <taxon>Leotiomycetes</taxon>
        <taxon>Helotiales</taxon>
        <taxon>Mollisiaceae</taxon>
        <taxon>Mollisia</taxon>
    </lineage>
</organism>
<feature type="transmembrane region" description="Helical" evidence="5">
    <location>
        <begin position="452"/>
        <end position="471"/>
    </location>
</feature>
<feature type="transmembrane region" description="Helical" evidence="5">
    <location>
        <begin position="306"/>
        <end position="332"/>
    </location>
</feature>
<keyword evidence="8" id="KW-1185">Reference proteome</keyword>
<feature type="transmembrane region" description="Helical" evidence="5">
    <location>
        <begin position="208"/>
        <end position="228"/>
    </location>
</feature>
<feature type="transmembrane region" description="Helical" evidence="5">
    <location>
        <begin position="151"/>
        <end position="171"/>
    </location>
</feature>
<dbReference type="PROSITE" id="PS50850">
    <property type="entry name" value="MFS"/>
    <property type="match status" value="1"/>
</dbReference>
<dbReference type="OrthoDB" id="2587356at2759"/>
<evidence type="ECO:0000256" key="3">
    <source>
        <dbReference type="ARBA" id="ARBA00022989"/>
    </source>
</evidence>
<evidence type="ECO:0000259" key="6">
    <source>
        <dbReference type="PROSITE" id="PS50850"/>
    </source>
</evidence>
<dbReference type="Gene3D" id="1.20.1250.20">
    <property type="entry name" value="MFS general substrate transporter like domains"/>
    <property type="match status" value="1"/>
</dbReference>
<comment type="subcellular location">
    <subcellularLocation>
        <location evidence="1">Membrane</location>
        <topology evidence="1">Multi-pass membrane protein</topology>
    </subcellularLocation>
</comment>
<evidence type="ECO:0000313" key="8">
    <source>
        <dbReference type="Proteomes" id="UP000070700"/>
    </source>
</evidence>
<dbReference type="AlphaFoldDB" id="A0A194X377"/>
<evidence type="ECO:0000256" key="4">
    <source>
        <dbReference type="ARBA" id="ARBA00023136"/>
    </source>
</evidence>
<name>A0A194X377_MOLSC</name>
<keyword evidence="4 5" id="KW-0472">Membrane</keyword>
<feature type="transmembrane region" description="Helical" evidence="5">
    <location>
        <begin position="183"/>
        <end position="202"/>
    </location>
</feature>
<dbReference type="InterPro" id="IPR036259">
    <property type="entry name" value="MFS_trans_sf"/>
</dbReference>
<dbReference type="InterPro" id="IPR053791">
    <property type="entry name" value="MFS_Tri12-like"/>
</dbReference>
<feature type="transmembrane region" description="Helical" evidence="5">
    <location>
        <begin position="273"/>
        <end position="294"/>
    </location>
</feature>